<dbReference type="InterPro" id="IPR003819">
    <property type="entry name" value="TauD/TfdA-like"/>
</dbReference>
<keyword evidence="5" id="KW-0560">Oxidoreductase</keyword>
<dbReference type="AlphaFoldDB" id="A0A562SNP4"/>
<evidence type="ECO:0000256" key="5">
    <source>
        <dbReference type="ARBA" id="ARBA00023002"/>
    </source>
</evidence>
<evidence type="ECO:0000313" key="8">
    <source>
        <dbReference type="EMBL" id="TWI82925.1"/>
    </source>
</evidence>
<evidence type="ECO:0000256" key="6">
    <source>
        <dbReference type="ARBA" id="ARBA00023004"/>
    </source>
</evidence>
<keyword evidence="4 8" id="KW-0223">Dioxygenase</keyword>
<dbReference type="SUPFAM" id="SSF51197">
    <property type="entry name" value="Clavaminate synthase-like"/>
    <property type="match status" value="1"/>
</dbReference>
<dbReference type="InterPro" id="IPR050411">
    <property type="entry name" value="AlphaKG_dependent_hydroxylases"/>
</dbReference>
<evidence type="ECO:0000256" key="1">
    <source>
        <dbReference type="ARBA" id="ARBA00001954"/>
    </source>
</evidence>
<dbReference type="GO" id="GO:0016706">
    <property type="term" value="F:2-oxoglutarate-dependent dioxygenase activity"/>
    <property type="evidence" value="ECO:0007669"/>
    <property type="project" value="UniProtKB-ARBA"/>
</dbReference>
<evidence type="ECO:0000256" key="4">
    <source>
        <dbReference type="ARBA" id="ARBA00022964"/>
    </source>
</evidence>
<dbReference type="PANTHER" id="PTHR10696:SF25">
    <property type="entry name" value="OXIDOREDUCTASE AIM17-RELATED"/>
    <property type="match status" value="1"/>
</dbReference>
<protein>
    <submittedName>
        <fullName evidence="8">Gamma-butyrobetaine dioxygenase</fullName>
    </submittedName>
</protein>
<keyword evidence="9" id="KW-1185">Reference proteome</keyword>
<dbReference type="GO" id="GO:0046872">
    <property type="term" value="F:metal ion binding"/>
    <property type="evidence" value="ECO:0007669"/>
    <property type="project" value="UniProtKB-KW"/>
</dbReference>
<keyword evidence="3" id="KW-0479">Metal-binding</keyword>
<name>A0A562SNP4_9HYPH</name>
<evidence type="ECO:0000313" key="9">
    <source>
        <dbReference type="Proteomes" id="UP000320593"/>
    </source>
</evidence>
<sequence length="376" mass="42570">MLGTGEDGVLMTETGLEVPMPDGMSAYFNYYWLRDNCPTSFDFETRERVFDVFGLDTGPKAQSAVITGGHLEIVWQGTDHVTRMPLAFLQEYATPGQREDTANLVKTPWYSDHYSNLTRISNAELTADQQALKAWVHAMLTDGVALLTGLPDTDEALFETARMLGHVRPSYFGHSFEVKTHIKPTNLAFTSKALPLHTDLPSEDFAPGVQFLHCRANSVEGGDSLFVDGLAVAEDFRALYPDDFKLLVETDIPYYCEHDTFDMRARQRVIELDESGNISGVTISQHHSDVSDLPQRLLDRYYPAFCRFGRMMRDKKYMMRFRLNAGECIVFDNHRIVHGRAAYSATSGERHLRGCYIDRGEMRSTYRVLAGTGRFQ</sequence>
<keyword evidence="6" id="KW-0408">Iron</keyword>
<gene>
    <name evidence="8" type="ORF">JM93_03440</name>
</gene>
<proteinExistence type="inferred from homology"/>
<dbReference type="InterPro" id="IPR042098">
    <property type="entry name" value="TauD-like_sf"/>
</dbReference>
<dbReference type="Pfam" id="PF02668">
    <property type="entry name" value="TauD"/>
    <property type="match status" value="1"/>
</dbReference>
<organism evidence="8 9">
    <name type="scientific">Roseibium hamelinense</name>
    <dbReference type="NCBI Taxonomy" id="150831"/>
    <lineage>
        <taxon>Bacteria</taxon>
        <taxon>Pseudomonadati</taxon>
        <taxon>Pseudomonadota</taxon>
        <taxon>Alphaproteobacteria</taxon>
        <taxon>Hyphomicrobiales</taxon>
        <taxon>Stappiaceae</taxon>
        <taxon>Roseibium</taxon>
    </lineage>
</organism>
<dbReference type="GO" id="GO:0045329">
    <property type="term" value="P:carnitine biosynthetic process"/>
    <property type="evidence" value="ECO:0007669"/>
    <property type="project" value="TreeGrafter"/>
</dbReference>
<dbReference type="OrthoDB" id="979809at2"/>
<accession>A0A562SNP4</accession>
<dbReference type="EMBL" id="VLLF01000008">
    <property type="protein sequence ID" value="TWI82925.1"/>
    <property type="molecule type" value="Genomic_DNA"/>
</dbReference>
<feature type="domain" description="TauD/TfdA-like" evidence="7">
    <location>
        <begin position="120"/>
        <end position="356"/>
    </location>
</feature>
<comment type="caution">
    <text evidence="8">The sequence shown here is derived from an EMBL/GenBank/DDBJ whole genome shotgun (WGS) entry which is preliminary data.</text>
</comment>
<comment type="similarity">
    <text evidence="2">Belongs to the gamma-BBH/TMLD family.</text>
</comment>
<dbReference type="InterPro" id="IPR038492">
    <property type="entry name" value="GBBH-like_N_sf"/>
</dbReference>
<dbReference type="Gene3D" id="3.60.130.10">
    <property type="entry name" value="Clavaminate synthase-like"/>
    <property type="match status" value="1"/>
</dbReference>
<dbReference type="Gene3D" id="3.30.2020.30">
    <property type="match status" value="1"/>
</dbReference>
<evidence type="ECO:0000256" key="3">
    <source>
        <dbReference type="ARBA" id="ARBA00022723"/>
    </source>
</evidence>
<dbReference type="PANTHER" id="PTHR10696">
    <property type="entry name" value="GAMMA-BUTYROBETAINE HYDROXYLASE-RELATED"/>
    <property type="match status" value="1"/>
</dbReference>
<dbReference type="Proteomes" id="UP000320593">
    <property type="component" value="Unassembled WGS sequence"/>
</dbReference>
<dbReference type="RefSeq" id="WP_145345735.1">
    <property type="nucleotide sequence ID" value="NZ_SMLY01000080.1"/>
</dbReference>
<evidence type="ECO:0000256" key="2">
    <source>
        <dbReference type="ARBA" id="ARBA00008654"/>
    </source>
</evidence>
<reference evidence="8 9" key="1">
    <citation type="submission" date="2019-07" db="EMBL/GenBank/DDBJ databases">
        <title>Genomic Encyclopedia of Archaeal and Bacterial Type Strains, Phase II (KMG-II): from individual species to whole genera.</title>
        <authorList>
            <person name="Goeker M."/>
        </authorList>
    </citation>
    <scope>NUCLEOTIDE SEQUENCE [LARGE SCALE GENOMIC DNA]</scope>
    <source>
        <strain evidence="8 9">ATCC BAA-252</strain>
    </source>
</reference>
<dbReference type="CDD" id="cd00250">
    <property type="entry name" value="CAS_like"/>
    <property type="match status" value="1"/>
</dbReference>
<comment type="cofactor">
    <cofactor evidence="1">
        <name>Fe(2+)</name>
        <dbReference type="ChEBI" id="CHEBI:29033"/>
    </cofactor>
</comment>
<evidence type="ECO:0000259" key="7">
    <source>
        <dbReference type="Pfam" id="PF02668"/>
    </source>
</evidence>